<reference evidence="7 8" key="1">
    <citation type="journal article" date="2015" name="Genome Announc.">
        <title>Complete genome sequence of Martelella endophytica YC6887, which has antifungal activity associated with a halophyte.</title>
        <authorList>
            <person name="Khan A."/>
            <person name="Khan H."/>
            <person name="Chung E.J."/>
            <person name="Hossain M.T."/>
            <person name="Chung Y.R."/>
        </authorList>
    </citation>
    <scope>NUCLEOTIDE SEQUENCE [LARGE SCALE GENOMIC DNA]</scope>
    <source>
        <strain evidence="7">YC6887</strain>
    </source>
</reference>
<dbReference type="NCBIfam" id="TIGR00152">
    <property type="entry name" value="dephospho-CoA kinase"/>
    <property type="match status" value="1"/>
</dbReference>
<comment type="function">
    <text evidence="5">Catalyzes the phosphorylation of the 3'-hydroxyl group of dephosphocoenzyme A to form coenzyme A.</text>
</comment>
<protein>
    <recommendedName>
        <fullName evidence="5 6">Dephospho-CoA kinase</fullName>
        <ecNumber evidence="5 6">2.7.1.24</ecNumber>
    </recommendedName>
    <alternativeName>
        <fullName evidence="5">Dephosphocoenzyme A kinase</fullName>
    </alternativeName>
</protein>
<dbReference type="EC" id="2.7.1.24" evidence="5 6"/>
<evidence type="ECO:0000256" key="6">
    <source>
        <dbReference type="NCBIfam" id="TIGR00152"/>
    </source>
</evidence>
<dbReference type="Pfam" id="PF01121">
    <property type="entry name" value="CoaE"/>
    <property type="match status" value="1"/>
</dbReference>
<evidence type="ECO:0000256" key="4">
    <source>
        <dbReference type="ARBA" id="ARBA00022993"/>
    </source>
</evidence>
<dbReference type="AlphaFoldDB" id="A0A0D5LW02"/>
<dbReference type="InterPro" id="IPR001977">
    <property type="entry name" value="Depp_CoAkinase"/>
</dbReference>
<comment type="similarity">
    <text evidence="1 5">Belongs to the CoaE family.</text>
</comment>
<evidence type="ECO:0000313" key="8">
    <source>
        <dbReference type="Proteomes" id="UP000032611"/>
    </source>
</evidence>
<dbReference type="HAMAP" id="MF_00376">
    <property type="entry name" value="Dephospho_CoA_kinase"/>
    <property type="match status" value="1"/>
</dbReference>
<comment type="pathway">
    <text evidence="5">Cofactor biosynthesis; coenzyme A biosynthesis; CoA from (R)-pantothenate: step 5/5.</text>
</comment>
<dbReference type="SUPFAM" id="SSF52540">
    <property type="entry name" value="P-loop containing nucleoside triphosphate hydrolases"/>
    <property type="match status" value="1"/>
</dbReference>
<dbReference type="HOGENOM" id="CLU_057180_3_0_5"/>
<comment type="catalytic activity">
    <reaction evidence="5">
        <text>3'-dephospho-CoA + ATP = ADP + CoA + H(+)</text>
        <dbReference type="Rhea" id="RHEA:18245"/>
        <dbReference type="ChEBI" id="CHEBI:15378"/>
        <dbReference type="ChEBI" id="CHEBI:30616"/>
        <dbReference type="ChEBI" id="CHEBI:57287"/>
        <dbReference type="ChEBI" id="CHEBI:57328"/>
        <dbReference type="ChEBI" id="CHEBI:456216"/>
        <dbReference type="EC" id="2.7.1.24"/>
    </reaction>
</comment>
<dbReference type="GO" id="GO:0015937">
    <property type="term" value="P:coenzyme A biosynthetic process"/>
    <property type="evidence" value="ECO:0007669"/>
    <property type="project" value="UniProtKB-UniRule"/>
</dbReference>
<dbReference type="PANTHER" id="PTHR10695">
    <property type="entry name" value="DEPHOSPHO-COA KINASE-RELATED"/>
    <property type="match status" value="1"/>
</dbReference>
<evidence type="ECO:0000256" key="1">
    <source>
        <dbReference type="ARBA" id="ARBA00009018"/>
    </source>
</evidence>
<keyword evidence="2 5" id="KW-0547">Nucleotide-binding</keyword>
<dbReference type="InterPro" id="IPR027417">
    <property type="entry name" value="P-loop_NTPase"/>
</dbReference>
<dbReference type="KEGG" id="mey:TM49_04960"/>
<dbReference type="GO" id="GO:0004140">
    <property type="term" value="F:dephospho-CoA kinase activity"/>
    <property type="evidence" value="ECO:0007669"/>
    <property type="project" value="UniProtKB-UniRule"/>
</dbReference>
<keyword evidence="8" id="KW-1185">Reference proteome</keyword>
<evidence type="ECO:0000256" key="3">
    <source>
        <dbReference type="ARBA" id="ARBA00022840"/>
    </source>
</evidence>
<dbReference type="GO" id="GO:0005737">
    <property type="term" value="C:cytoplasm"/>
    <property type="evidence" value="ECO:0007669"/>
    <property type="project" value="UniProtKB-SubCell"/>
</dbReference>
<dbReference type="UniPathway" id="UPA00241">
    <property type="reaction ID" value="UER00356"/>
</dbReference>
<dbReference type="CDD" id="cd02022">
    <property type="entry name" value="DPCK"/>
    <property type="match status" value="1"/>
</dbReference>
<keyword evidence="5 7" id="KW-0418">Kinase</keyword>
<keyword evidence="4 5" id="KW-0173">Coenzyme A biosynthesis</keyword>
<dbReference type="GO" id="GO:0005524">
    <property type="term" value="F:ATP binding"/>
    <property type="evidence" value="ECO:0007669"/>
    <property type="project" value="UniProtKB-UniRule"/>
</dbReference>
<keyword evidence="5" id="KW-0808">Transferase</keyword>
<dbReference type="PANTHER" id="PTHR10695:SF46">
    <property type="entry name" value="BIFUNCTIONAL COENZYME A SYNTHASE-RELATED"/>
    <property type="match status" value="1"/>
</dbReference>
<accession>A0A0D5LW02</accession>
<name>A0A0D5LW02_MAREN</name>
<evidence type="ECO:0000313" key="7">
    <source>
        <dbReference type="EMBL" id="AJY47937.1"/>
    </source>
</evidence>
<keyword evidence="5" id="KW-0963">Cytoplasm</keyword>
<dbReference type="EMBL" id="CP010803">
    <property type="protein sequence ID" value="AJY47937.1"/>
    <property type="molecule type" value="Genomic_DNA"/>
</dbReference>
<proteinExistence type="inferred from homology"/>
<keyword evidence="3 5" id="KW-0067">ATP-binding</keyword>
<dbReference type="Proteomes" id="UP000032611">
    <property type="component" value="Chromosome"/>
</dbReference>
<dbReference type="PATRIC" id="fig|1486262.3.peg.1013"/>
<comment type="subcellular location">
    <subcellularLocation>
        <location evidence="5">Cytoplasm</location>
    </subcellularLocation>
</comment>
<dbReference type="Gene3D" id="3.40.50.300">
    <property type="entry name" value="P-loop containing nucleotide triphosphate hydrolases"/>
    <property type="match status" value="1"/>
</dbReference>
<organism evidence="7 8">
    <name type="scientific">Martelella endophytica</name>
    <dbReference type="NCBI Taxonomy" id="1486262"/>
    <lineage>
        <taxon>Bacteria</taxon>
        <taxon>Pseudomonadati</taxon>
        <taxon>Pseudomonadota</taxon>
        <taxon>Alphaproteobacteria</taxon>
        <taxon>Hyphomicrobiales</taxon>
        <taxon>Aurantimonadaceae</taxon>
        <taxon>Martelella</taxon>
    </lineage>
</organism>
<gene>
    <name evidence="5" type="primary">coaE</name>
    <name evidence="7" type="ORF">TM49_04960</name>
</gene>
<dbReference type="PROSITE" id="PS51219">
    <property type="entry name" value="DPCK"/>
    <property type="match status" value="1"/>
</dbReference>
<evidence type="ECO:0000256" key="5">
    <source>
        <dbReference type="HAMAP-Rule" id="MF_00376"/>
    </source>
</evidence>
<comment type="caution">
    <text evidence="5">Lacks conserved residue(s) required for the propagation of feature annotation.</text>
</comment>
<dbReference type="STRING" id="1486262.TM49_04960"/>
<evidence type="ECO:0000256" key="2">
    <source>
        <dbReference type="ARBA" id="ARBA00022741"/>
    </source>
</evidence>
<sequence>MGKSTTAGFFAAAGIPVHDADAAVHALYRGRAVAPVEAAFPGVTVDGAIDRARLSRALSGKPENFRRLEAIVHPLVFEERQSFLEKAAADGADIAVLDTPLLFETGSEKDVDIVVVVTCDPAIQRERVLSRPEMTVEKFEGILKRQLPDGEKRARADYIVDTGHGLDDARQAVFAIIADIRGKGQS</sequence>